<accession>A0AAD1VRG5</accession>
<evidence type="ECO:0000259" key="1">
    <source>
        <dbReference type="Pfam" id="PF13843"/>
    </source>
</evidence>
<dbReference type="InterPro" id="IPR029526">
    <property type="entry name" value="PGBD"/>
</dbReference>
<protein>
    <recommendedName>
        <fullName evidence="1">PiggyBac transposable element-derived protein domain-containing protein</fullName>
    </recommendedName>
</protein>
<proteinExistence type="predicted"/>
<dbReference type="EMBL" id="OW240912">
    <property type="protein sequence ID" value="CAH2225449.1"/>
    <property type="molecule type" value="Genomic_DNA"/>
</dbReference>
<dbReference type="AlphaFoldDB" id="A0AAD1VRG5"/>
<reference evidence="2" key="1">
    <citation type="submission" date="2022-03" db="EMBL/GenBank/DDBJ databases">
        <authorList>
            <person name="Alioto T."/>
            <person name="Alioto T."/>
            <person name="Gomez Garrido J."/>
        </authorList>
    </citation>
    <scope>NUCLEOTIDE SEQUENCE</scope>
</reference>
<keyword evidence="3" id="KW-1185">Reference proteome</keyword>
<dbReference type="Pfam" id="PF13843">
    <property type="entry name" value="DDE_Tnp_1_7"/>
    <property type="match status" value="1"/>
</dbReference>
<feature type="domain" description="PiggyBac transposable element-derived protein" evidence="1">
    <location>
        <begin position="5"/>
        <end position="72"/>
    </location>
</feature>
<sequence>MFGNKKLKTGEMVAWQKGKMMALRWRDKKDVCLMSTVHNTSTVMARTKGGKEIMKPQVVIVYNNTMGGVDMSRPSNDILPRNEETAKEVLQEDLRAFS</sequence>
<evidence type="ECO:0000313" key="2">
    <source>
        <dbReference type="EMBL" id="CAH2225449.1"/>
    </source>
</evidence>
<gene>
    <name evidence="2" type="ORF">PECUL_23A031634</name>
</gene>
<dbReference type="PANTHER" id="PTHR46599">
    <property type="entry name" value="PIGGYBAC TRANSPOSABLE ELEMENT-DERIVED PROTEIN 4"/>
    <property type="match status" value="1"/>
</dbReference>
<evidence type="ECO:0000313" key="3">
    <source>
        <dbReference type="Proteomes" id="UP001295444"/>
    </source>
</evidence>
<dbReference type="Proteomes" id="UP001295444">
    <property type="component" value="Chromosome 01"/>
</dbReference>
<organism evidence="2 3">
    <name type="scientific">Pelobates cultripes</name>
    <name type="common">Western spadefoot toad</name>
    <dbReference type="NCBI Taxonomy" id="61616"/>
    <lineage>
        <taxon>Eukaryota</taxon>
        <taxon>Metazoa</taxon>
        <taxon>Chordata</taxon>
        <taxon>Craniata</taxon>
        <taxon>Vertebrata</taxon>
        <taxon>Euteleostomi</taxon>
        <taxon>Amphibia</taxon>
        <taxon>Batrachia</taxon>
        <taxon>Anura</taxon>
        <taxon>Pelobatoidea</taxon>
        <taxon>Pelobatidae</taxon>
        <taxon>Pelobates</taxon>
    </lineage>
</organism>
<dbReference type="PANTHER" id="PTHR46599:SF3">
    <property type="entry name" value="PIGGYBAC TRANSPOSABLE ELEMENT-DERIVED PROTEIN 4"/>
    <property type="match status" value="1"/>
</dbReference>
<name>A0AAD1VRG5_PELCU</name>